<dbReference type="Proteomes" id="UP000442707">
    <property type="component" value="Unassembled WGS sequence"/>
</dbReference>
<evidence type="ECO:0000259" key="4">
    <source>
        <dbReference type="PROSITE" id="PS51186"/>
    </source>
</evidence>
<name>A0A6H9UQA3_9ACTN</name>
<comment type="caution">
    <text evidence="5">The sequence shown here is derived from an EMBL/GenBank/DDBJ whole genome shotgun (WGS) entry which is preliminary data.</text>
</comment>
<keyword evidence="6" id="KW-1185">Reference proteome</keyword>
<feature type="region of interest" description="Disordered" evidence="3">
    <location>
        <begin position="148"/>
        <end position="169"/>
    </location>
</feature>
<reference evidence="5 6" key="1">
    <citation type="submission" date="2019-09" db="EMBL/GenBank/DDBJ databases">
        <title>Screening of Novel Bioactive Compounds from Soil-Associated.</title>
        <authorList>
            <person name="Zhao S."/>
        </authorList>
    </citation>
    <scope>NUCLEOTIDE SEQUENCE [LARGE SCALE GENOMIC DNA]</scope>
    <source>
        <strain evidence="5 6">HIT-DPA4</strain>
    </source>
</reference>
<sequence>MHGTNDRAADCRPGLHVHRLGDVVDDLLGALTELERRVHRKSSHYDDEPWRAENFARELPGKRELSLVATDSGRPVGFVIASRKPDGTHIHRVATDPGQWGRGIASRLLTRVLAQASGSVSLVCDPGNGPALALYDRAGFRITGTTPDGKFSLATGTAPPQQVFPERKT</sequence>
<dbReference type="InterPro" id="IPR000182">
    <property type="entry name" value="GNAT_dom"/>
</dbReference>
<dbReference type="PROSITE" id="PS51186">
    <property type="entry name" value="GNAT"/>
    <property type="match status" value="1"/>
</dbReference>
<evidence type="ECO:0000313" key="5">
    <source>
        <dbReference type="EMBL" id="KAB1140763.1"/>
    </source>
</evidence>
<dbReference type="SUPFAM" id="SSF55729">
    <property type="entry name" value="Acyl-CoA N-acyltransferases (Nat)"/>
    <property type="match status" value="1"/>
</dbReference>
<dbReference type="EMBL" id="VZRB01000038">
    <property type="protein sequence ID" value="KAB1140763.1"/>
    <property type="molecule type" value="Genomic_DNA"/>
</dbReference>
<feature type="domain" description="N-acetyltransferase" evidence="4">
    <location>
        <begin position="15"/>
        <end position="169"/>
    </location>
</feature>
<accession>A0A6H9UQA3</accession>
<gene>
    <name evidence="5" type="ORF">F7R91_34670</name>
</gene>
<evidence type="ECO:0000256" key="1">
    <source>
        <dbReference type="ARBA" id="ARBA00022679"/>
    </source>
</evidence>
<organism evidence="5 6">
    <name type="scientific">Streptomyces luteolifulvus</name>
    <dbReference type="NCBI Taxonomy" id="2615112"/>
    <lineage>
        <taxon>Bacteria</taxon>
        <taxon>Bacillati</taxon>
        <taxon>Actinomycetota</taxon>
        <taxon>Actinomycetes</taxon>
        <taxon>Kitasatosporales</taxon>
        <taxon>Streptomycetaceae</taxon>
        <taxon>Streptomyces</taxon>
    </lineage>
</organism>
<dbReference type="InterPro" id="IPR050680">
    <property type="entry name" value="YpeA/RimI_acetyltransf"/>
</dbReference>
<evidence type="ECO:0000256" key="3">
    <source>
        <dbReference type="SAM" id="MobiDB-lite"/>
    </source>
</evidence>
<dbReference type="PANTHER" id="PTHR43420">
    <property type="entry name" value="ACETYLTRANSFERASE"/>
    <property type="match status" value="1"/>
</dbReference>
<dbReference type="Gene3D" id="3.40.630.30">
    <property type="match status" value="1"/>
</dbReference>
<proteinExistence type="predicted"/>
<dbReference type="GO" id="GO:0016747">
    <property type="term" value="F:acyltransferase activity, transferring groups other than amino-acyl groups"/>
    <property type="evidence" value="ECO:0007669"/>
    <property type="project" value="InterPro"/>
</dbReference>
<dbReference type="AlphaFoldDB" id="A0A6H9UQA3"/>
<evidence type="ECO:0000313" key="6">
    <source>
        <dbReference type="Proteomes" id="UP000442707"/>
    </source>
</evidence>
<keyword evidence="1 5" id="KW-0808">Transferase</keyword>
<keyword evidence="2" id="KW-0012">Acyltransferase</keyword>
<dbReference type="Pfam" id="PF00583">
    <property type="entry name" value="Acetyltransf_1"/>
    <property type="match status" value="1"/>
</dbReference>
<dbReference type="RefSeq" id="WP_150956335.1">
    <property type="nucleotide sequence ID" value="NZ_VZRB01000038.1"/>
</dbReference>
<dbReference type="CDD" id="cd04301">
    <property type="entry name" value="NAT_SF"/>
    <property type="match status" value="1"/>
</dbReference>
<dbReference type="InterPro" id="IPR016181">
    <property type="entry name" value="Acyl_CoA_acyltransferase"/>
</dbReference>
<dbReference type="PANTHER" id="PTHR43420:SF47">
    <property type="entry name" value="N-ACETYLTRANSFERASE DOMAIN-CONTAINING PROTEIN"/>
    <property type="match status" value="1"/>
</dbReference>
<protein>
    <submittedName>
        <fullName evidence="5">GNAT family N-acetyltransferase</fullName>
    </submittedName>
</protein>
<evidence type="ECO:0000256" key="2">
    <source>
        <dbReference type="ARBA" id="ARBA00023315"/>
    </source>
</evidence>